<keyword evidence="3" id="KW-0238">DNA-binding</keyword>
<dbReference type="AlphaFoldDB" id="A0A1B1CEZ0"/>
<name>A0A1B1CEZ0_RHILE</name>
<dbReference type="SMART" id="SM00342">
    <property type="entry name" value="HTH_ARAC"/>
    <property type="match status" value="1"/>
</dbReference>
<dbReference type="Proteomes" id="UP000092691">
    <property type="component" value="Chromosome"/>
</dbReference>
<dbReference type="OrthoDB" id="9816011at2"/>
<reference evidence="7 8" key="1">
    <citation type="submission" date="2016-06" db="EMBL/GenBank/DDBJ databases">
        <title>Microsymbionts genomes from the relict species Vavilovia formosa.</title>
        <authorList>
            <person name="Chirak E."/>
            <person name="Kimeklis A."/>
            <person name="Andronov E."/>
        </authorList>
    </citation>
    <scope>NUCLEOTIDE SEQUENCE [LARGE SCALE GENOMIC DNA]</scope>
    <source>
        <strain evidence="7 8">Vaf10</strain>
    </source>
</reference>
<dbReference type="EMBL" id="CP016286">
    <property type="protein sequence ID" value="ANP88335.1"/>
    <property type="molecule type" value="Genomic_DNA"/>
</dbReference>
<dbReference type="GO" id="GO:0003700">
    <property type="term" value="F:DNA-binding transcription factor activity"/>
    <property type="evidence" value="ECO:0007669"/>
    <property type="project" value="InterPro"/>
</dbReference>
<evidence type="ECO:0000313" key="8">
    <source>
        <dbReference type="Proteomes" id="UP000092691"/>
    </source>
</evidence>
<dbReference type="RefSeq" id="WP_065282151.1">
    <property type="nucleotide sequence ID" value="NZ_CP016286.1"/>
</dbReference>
<dbReference type="SUPFAM" id="SSF51215">
    <property type="entry name" value="Regulatory protein AraC"/>
    <property type="match status" value="1"/>
</dbReference>
<dbReference type="InterPro" id="IPR018060">
    <property type="entry name" value="HTH_AraC"/>
</dbReference>
<sequence>MTVPSAPPVDTTPKSTKVIICIQKLILKRRRQMTENYFVYMPDNRISAAWGCTAVSTGYSVIAPHSDYPPSRHPDDHHFSWSRGRILQAYQVVLISAGSGKLEFGNLRRQVRVTEGSIFLLFPGVWHRFAPDRRTGWTEHWIECRGTAFDFAVDAGLLHVERPLNPASDEIKHVFAAIHDLARQDPVLHQLVISTLGLQLLALLCRPDDLATGSGARLVDRARMILMERCGTSQSVEDLAAEMGVSYPYFRRLFREQTGMSAKQYQMNVRVQRARDFLVNTDKSVKEIAGLLGFHSAFHFSSQFKNAVGCAPTEYRRTSEN</sequence>
<evidence type="ECO:0000313" key="7">
    <source>
        <dbReference type="EMBL" id="ANP88335.1"/>
    </source>
</evidence>
<dbReference type="PANTHER" id="PTHR46796:SF13">
    <property type="entry name" value="HTH-TYPE TRANSCRIPTIONAL ACTIVATOR RHAS"/>
    <property type="match status" value="1"/>
</dbReference>
<dbReference type="InterPro" id="IPR014710">
    <property type="entry name" value="RmlC-like_jellyroll"/>
</dbReference>
<dbReference type="Gene3D" id="2.60.120.10">
    <property type="entry name" value="Jelly Rolls"/>
    <property type="match status" value="1"/>
</dbReference>
<keyword evidence="1" id="KW-0963">Cytoplasm</keyword>
<dbReference type="GO" id="GO:0043565">
    <property type="term" value="F:sequence-specific DNA binding"/>
    <property type="evidence" value="ECO:0007669"/>
    <property type="project" value="InterPro"/>
</dbReference>
<dbReference type="Pfam" id="PF12833">
    <property type="entry name" value="HTH_18"/>
    <property type="match status" value="1"/>
</dbReference>
<evidence type="ECO:0000256" key="1">
    <source>
        <dbReference type="ARBA" id="ARBA00022490"/>
    </source>
</evidence>
<keyword evidence="4" id="KW-0010">Activator</keyword>
<dbReference type="PANTHER" id="PTHR46796">
    <property type="entry name" value="HTH-TYPE TRANSCRIPTIONAL ACTIVATOR RHAS-RELATED"/>
    <property type="match status" value="1"/>
</dbReference>
<dbReference type="PRINTS" id="PR00032">
    <property type="entry name" value="HTHARAC"/>
</dbReference>
<dbReference type="InterPro" id="IPR003313">
    <property type="entry name" value="AraC-bd"/>
</dbReference>
<evidence type="ECO:0000256" key="4">
    <source>
        <dbReference type="ARBA" id="ARBA00023159"/>
    </source>
</evidence>
<dbReference type="PROSITE" id="PS01124">
    <property type="entry name" value="HTH_ARAC_FAMILY_2"/>
    <property type="match status" value="1"/>
</dbReference>
<dbReference type="InterPro" id="IPR020449">
    <property type="entry name" value="Tscrpt_reg_AraC-type_HTH"/>
</dbReference>
<evidence type="ECO:0000259" key="6">
    <source>
        <dbReference type="PROSITE" id="PS01124"/>
    </source>
</evidence>
<dbReference type="SUPFAM" id="SSF46689">
    <property type="entry name" value="Homeodomain-like"/>
    <property type="match status" value="2"/>
</dbReference>
<protein>
    <submittedName>
        <fullName evidence="7">AraC family transcriptional regulator</fullName>
    </submittedName>
</protein>
<proteinExistence type="predicted"/>
<accession>A0A1B1CEZ0</accession>
<evidence type="ECO:0000256" key="2">
    <source>
        <dbReference type="ARBA" id="ARBA00023015"/>
    </source>
</evidence>
<dbReference type="InterPro" id="IPR050204">
    <property type="entry name" value="AraC_XylS_family_regulators"/>
</dbReference>
<keyword evidence="5" id="KW-0804">Transcription</keyword>
<evidence type="ECO:0000256" key="5">
    <source>
        <dbReference type="ARBA" id="ARBA00023163"/>
    </source>
</evidence>
<dbReference type="InterPro" id="IPR009057">
    <property type="entry name" value="Homeodomain-like_sf"/>
</dbReference>
<keyword evidence="2" id="KW-0805">Transcription regulation</keyword>
<dbReference type="InterPro" id="IPR037923">
    <property type="entry name" value="HTH-like"/>
</dbReference>
<organism evidence="7 8">
    <name type="scientific">Rhizobium leguminosarum</name>
    <dbReference type="NCBI Taxonomy" id="384"/>
    <lineage>
        <taxon>Bacteria</taxon>
        <taxon>Pseudomonadati</taxon>
        <taxon>Pseudomonadota</taxon>
        <taxon>Alphaproteobacteria</taxon>
        <taxon>Hyphomicrobiales</taxon>
        <taxon>Rhizobiaceae</taxon>
        <taxon>Rhizobium/Agrobacterium group</taxon>
        <taxon>Rhizobium</taxon>
    </lineage>
</organism>
<dbReference type="Pfam" id="PF02311">
    <property type="entry name" value="AraC_binding"/>
    <property type="match status" value="1"/>
</dbReference>
<evidence type="ECO:0000256" key="3">
    <source>
        <dbReference type="ARBA" id="ARBA00023125"/>
    </source>
</evidence>
<gene>
    <name evidence="7" type="ORF">BA011_23110</name>
</gene>
<feature type="domain" description="HTH araC/xylS-type" evidence="6">
    <location>
        <begin position="220"/>
        <end position="318"/>
    </location>
</feature>
<dbReference type="Gene3D" id="1.10.10.60">
    <property type="entry name" value="Homeodomain-like"/>
    <property type="match status" value="2"/>
</dbReference>